<dbReference type="Proteomes" id="UP000215002">
    <property type="component" value="Chromosome"/>
</dbReference>
<evidence type="ECO:0000313" key="1">
    <source>
        <dbReference type="EMBL" id="ASU32223.1"/>
    </source>
</evidence>
<sequence>MCVPAAGAFHFRMRNTRNAVKHADYQHICFLLSNKEM</sequence>
<proteinExistence type="predicted"/>
<dbReference type="KEGG" id="muc:MuYL_0320"/>
<keyword evidence="2" id="KW-1185">Reference proteome</keyword>
<organism evidence="1 2">
    <name type="scientific">Mucilaginibacter xinganensis</name>
    <dbReference type="NCBI Taxonomy" id="1234841"/>
    <lineage>
        <taxon>Bacteria</taxon>
        <taxon>Pseudomonadati</taxon>
        <taxon>Bacteroidota</taxon>
        <taxon>Sphingobacteriia</taxon>
        <taxon>Sphingobacteriales</taxon>
        <taxon>Sphingobacteriaceae</taxon>
        <taxon>Mucilaginibacter</taxon>
    </lineage>
</organism>
<accession>A0A223NQS4</accession>
<name>A0A223NQS4_9SPHI</name>
<evidence type="ECO:0000313" key="2">
    <source>
        <dbReference type="Proteomes" id="UP000215002"/>
    </source>
</evidence>
<protein>
    <submittedName>
        <fullName evidence="1">Uncharacterized protein</fullName>
    </submittedName>
</protein>
<reference evidence="1 2" key="1">
    <citation type="submission" date="2017-08" db="EMBL/GenBank/DDBJ databases">
        <title>Complete genome sequence of Mucilaginibacter sp. strain BJC16-A31.</title>
        <authorList>
            <consortium name="Henan University of Science and Technology"/>
            <person name="You X."/>
        </authorList>
    </citation>
    <scope>NUCLEOTIDE SEQUENCE [LARGE SCALE GENOMIC DNA]</scope>
    <source>
        <strain evidence="1 2">BJC16-A31</strain>
    </source>
</reference>
<gene>
    <name evidence="1" type="ORF">MuYL_0320</name>
</gene>
<dbReference type="EMBL" id="CP022743">
    <property type="protein sequence ID" value="ASU32223.1"/>
    <property type="molecule type" value="Genomic_DNA"/>
</dbReference>
<dbReference type="AlphaFoldDB" id="A0A223NQS4"/>